<reference evidence="1" key="1">
    <citation type="submission" date="2023-06" db="EMBL/GenBank/DDBJ databases">
        <title>Conoideocrella luteorostrata (Hypocreales: Clavicipitaceae), a potential biocontrol fungus for elongate hemlock scale in United States Christmas tree production areas.</title>
        <authorList>
            <person name="Barrett H."/>
            <person name="Lovett B."/>
            <person name="Macias A.M."/>
            <person name="Stajich J.E."/>
            <person name="Kasson M.T."/>
        </authorList>
    </citation>
    <scope>NUCLEOTIDE SEQUENCE</scope>
    <source>
        <strain evidence="1">ARSEF 14590</strain>
    </source>
</reference>
<dbReference type="EMBL" id="JASWJB010000272">
    <property type="protein sequence ID" value="KAK2592336.1"/>
    <property type="molecule type" value="Genomic_DNA"/>
</dbReference>
<evidence type="ECO:0000313" key="1">
    <source>
        <dbReference type="EMBL" id="KAK2592336.1"/>
    </source>
</evidence>
<accession>A0AAJ0CG29</accession>
<gene>
    <name evidence="1" type="ORF">QQS21_009955</name>
</gene>
<organism evidence="1 2">
    <name type="scientific">Conoideocrella luteorostrata</name>
    <dbReference type="NCBI Taxonomy" id="1105319"/>
    <lineage>
        <taxon>Eukaryota</taxon>
        <taxon>Fungi</taxon>
        <taxon>Dikarya</taxon>
        <taxon>Ascomycota</taxon>
        <taxon>Pezizomycotina</taxon>
        <taxon>Sordariomycetes</taxon>
        <taxon>Hypocreomycetidae</taxon>
        <taxon>Hypocreales</taxon>
        <taxon>Clavicipitaceae</taxon>
        <taxon>Conoideocrella</taxon>
    </lineage>
</organism>
<evidence type="ECO:0000313" key="2">
    <source>
        <dbReference type="Proteomes" id="UP001251528"/>
    </source>
</evidence>
<comment type="caution">
    <text evidence="1">The sequence shown here is derived from an EMBL/GenBank/DDBJ whole genome shotgun (WGS) entry which is preliminary data.</text>
</comment>
<sequence>MKSVPLLWQKLAPDQQFADYFLENMIQDSLRPADAKHLLYQAALSKDYDPRPPLRSIEALLVAIDSADDQVNLPEVPVLEHGVQQVQIG</sequence>
<dbReference type="Proteomes" id="UP001251528">
    <property type="component" value="Unassembled WGS sequence"/>
</dbReference>
<dbReference type="AlphaFoldDB" id="A0AAJ0CG29"/>
<keyword evidence="2" id="KW-1185">Reference proteome</keyword>
<proteinExistence type="predicted"/>
<name>A0AAJ0CG29_9HYPO</name>
<protein>
    <submittedName>
        <fullName evidence="1">Uncharacterized protein</fullName>
    </submittedName>
</protein>